<evidence type="ECO:0000313" key="3">
    <source>
        <dbReference type="Proteomes" id="UP000321577"/>
    </source>
</evidence>
<proteinExistence type="predicted"/>
<dbReference type="InterPro" id="IPR036736">
    <property type="entry name" value="ACP-like_sf"/>
</dbReference>
<dbReference type="Pfam" id="PF00550">
    <property type="entry name" value="PP-binding"/>
    <property type="match status" value="1"/>
</dbReference>
<dbReference type="EMBL" id="BKAG01000057">
    <property type="protein sequence ID" value="GEP45741.1"/>
    <property type="molecule type" value="Genomic_DNA"/>
</dbReference>
<reference evidence="2 3" key="1">
    <citation type="submission" date="2019-07" db="EMBL/GenBank/DDBJ databases">
        <title>Whole genome shotgun sequence of Brevifollis gellanilyticus NBRC 108608.</title>
        <authorList>
            <person name="Hosoyama A."/>
            <person name="Uohara A."/>
            <person name="Ohji S."/>
            <person name="Ichikawa N."/>
        </authorList>
    </citation>
    <scope>NUCLEOTIDE SEQUENCE [LARGE SCALE GENOMIC DNA]</scope>
    <source>
        <strain evidence="2 3">NBRC 108608</strain>
    </source>
</reference>
<evidence type="ECO:0000313" key="2">
    <source>
        <dbReference type="EMBL" id="GEP45741.1"/>
    </source>
</evidence>
<dbReference type="Proteomes" id="UP000321577">
    <property type="component" value="Unassembled WGS sequence"/>
</dbReference>
<dbReference type="PROSITE" id="PS50075">
    <property type="entry name" value="CARRIER"/>
    <property type="match status" value="1"/>
</dbReference>
<dbReference type="AlphaFoldDB" id="A0A512MHC6"/>
<comment type="caution">
    <text evidence="2">The sequence shown here is derived from an EMBL/GenBank/DDBJ whole genome shotgun (WGS) entry which is preliminary data.</text>
</comment>
<gene>
    <name evidence="2" type="ORF">BGE01nite_50320</name>
</gene>
<keyword evidence="3" id="KW-1185">Reference proteome</keyword>
<dbReference type="RefSeq" id="WP_146854915.1">
    <property type="nucleotide sequence ID" value="NZ_BKAG01000057.1"/>
</dbReference>
<accession>A0A512MHC6</accession>
<organism evidence="2 3">
    <name type="scientific">Brevifollis gellanilyticus</name>
    <dbReference type="NCBI Taxonomy" id="748831"/>
    <lineage>
        <taxon>Bacteria</taxon>
        <taxon>Pseudomonadati</taxon>
        <taxon>Verrucomicrobiota</taxon>
        <taxon>Verrucomicrobiia</taxon>
        <taxon>Verrucomicrobiales</taxon>
        <taxon>Verrucomicrobiaceae</taxon>
    </lineage>
</organism>
<dbReference type="Gene3D" id="1.10.1200.10">
    <property type="entry name" value="ACP-like"/>
    <property type="match status" value="1"/>
</dbReference>
<dbReference type="SUPFAM" id="SSF47336">
    <property type="entry name" value="ACP-like"/>
    <property type="match status" value="1"/>
</dbReference>
<name>A0A512MHC6_9BACT</name>
<sequence>MPLAITAQSIITLMEEHHILDIEEEVRADSDLFALGLDSLATMQLMLHLESTFAVTIPPIMVKREHFTTPAAIASLVNQAGTA</sequence>
<dbReference type="InterPro" id="IPR009081">
    <property type="entry name" value="PP-bd_ACP"/>
</dbReference>
<dbReference type="OrthoDB" id="6462171at2"/>
<feature type="domain" description="Carrier" evidence="1">
    <location>
        <begin position="4"/>
        <end position="81"/>
    </location>
</feature>
<evidence type="ECO:0000259" key="1">
    <source>
        <dbReference type="PROSITE" id="PS50075"/>
    </source>
</evidence>
<protein>
    <recommendedName>
        <fullName evidence="1">Carrier domain-containing protein</fullName>
    </recommendedName>
</protein>